<protein>
    <recommendedName>
        <fullName evidence="2">Aldehyde oxidase/xanthine dehydrogenase second molybdopterin binding domain-containing protein</fullName>
    </recommendedName>
</protein>
<dbReference type="OrthoDB" id="682126at2759"/>
<comment type="caution">
    <text evidence="3">The sequence shown here is derived from an EMBL/GenBank/DDBJ whole genome shotgun (WGS) entry which is preliminary data.</text>
</comment>
<keyword evidence="4" id="KW-1185">Reference proteome</keyword>
<dbReference type="GO" id="GO:0005506">
    <property type="term" value="F:iron ion binding"/>
    <property type="evidence" value="ECO:0007669"/>
    <property type="project" value="InterPro"/>
</dbReference>
<dbReference type="EMBL" id="CM035431">
    <property type="protein sequence ID" value="KAH7296130.1"/>
    <property type="molecule type" value="Genomic_DNA"/>
</dbReference>
<evidence type="ECO:0000259" key="2">
    <source>
        <dbReference type="Pfam" id="PF20256"/>
    </source>
</evidence>
<dbReference type="Pfam" id="PF20256">
    <property type="entry name" value="MoCoBD_2"/>
    <property type="match status" value="1"/>
</dbReference>
<dbReference type="OMA" id="HRKHVEN"/>
<accession>A0A8T2RJK4</accession>
<gene>
    <name evidence="3" type="ORF">KP509_26G010300</name>
</gene>
<dbReference type="InterPro" id="IPR016208">
    <property type="entry name" value="Ald_Oxase/xanthine_DH-like"/>
</dbReference>
<evidence type="ECO:0000256" key="1">
    <source>
        <dbReference type="ARBA" id="ARBA00022505"/>
    </source>
</evidence>
<dbReference type="AlphaFoldDB" id="A0A8T2RJK4"/>
<dbReference type="InterPro" id="IPR046867">
    <property type="entry name" value="AldOxase/xan_DH_MoCoBD2"/>
</dbReference>
<dbReference type="GO" id="GO:0016491">
    <property type="term" value="F:oxidoreductase activity"/>
    <property type="evidence" value="ECO:0007669"/>
    <property type="project" value="InterPro"/>
</dbReference>
<organism evidence="3 4">
    <name type="scientific">Ceratopteris richardii</name>
    <name type="common">Triangle waterfern</name>
    <dbReference type="NCBI Taxonomy" id="49495"/>
    <lineage>
        <taxon>Eukaryota</taxon>
        <taxon>Viridiplantae</taxon>
        <taxon>Streptophyta</taxon>
        <taxon>Embryophyta</taxon>
        <taxon>Tracheophyta</taxon>
        <taxon>Polypodiopsida</taxon>
        <taxon>Polypodiidae</taxon>
        <taxon>Polypodiales</taxon>
        <taxon>Pteridineae</taxon>
        <taxon>Pteridaceae</taxon>
        <taxon>Parkerioideae</taxon>
        <taxon>Ceratopteris</taxon>
    </lineage>
</organism>
<proteinExistence type="predicted"/>
<dbReference type="InterPro" id="IPR037165">
    <property type="entry name" value="AldOxase/xan_DH_Mopterin-bd_sf"/>
</dbReference>
<dbReference type="Gene3D" id="3.30.365.10">
    <property type="entry name" value="Aldehyde oxidase/xanthine dehydrogenase, molybdopterin binding domain"/>
    <property type="match status" value="1"/>
</dbReference>
<evidence type="ECO:0000313" key="4">
    <source>
        <dbReference type="Proteomes" id="UP000825935"/>
    </source>
</evidence>
<dbReference type="PANTHER" id="PTHR11908">
    <property type="entry name" value="XANTHINE DEHYDROGENASE"/>
    <property type="match status" value="1"/>
</dbReference>
<reference evidence="3" key="1">
    <citation type="submission" date="2021-08" db="EMBL/GenBank/DDBJ databases">
        <title>WGS assembly of Ceratopteris richardii.</title>
        <authorList>
            <person name="Marchant D.B."/>
            <person name="Chen G."/>
            <person name="Jenkins J."/>
            <person name="Shu S."/>
            <person name="Leebens-Mack J."/>
            <person name="Grimwood J."/>
            <person name="Schmutz J."/>
            <person name="Soltis P."/>
            <person name="Soltis D."/>
            <person name="Chen Z.-H."/>
        </authorList>
    </citation>
    <scope>NUCLEOTIDE SEQUENCE</scope>
    <source>
        <strain evidence="3">Whitten #5841</strain>
        <tissue evidence="3">Leaf</tissue>
    </source>
</reference>
<feature type="domain" description="Aldehyde oxidase/xanthine dehydrogenase second molybdopterin binding" evidence="2">
    <location>
        <begin position="3"/>
        <end position="79"/>
    </location>
</feature>
<dbReference type="SUPFAM" id="SSF56003">
    <property type="entry name" value="Molybdenum cofactor-binding domain"/>
    <property type="match status" value="1"/>
</dbReference>
<dbReference type="PANTHER" id="PTHR11908:SF132">
    <property type="entry name" value="ALDEHYDE OXIDASE 1-RELATED"/>
    <property type="match status" value="1"/>
</dbReference>
<evidence type="ECO:0000313" key="3">
    <source>
        <dbReference type="EMBL" id="KAH7296130.1"/>
    </source>
</evidence>
<dbReference type="Proteomes" id="UP000825935">
    <property type="component" value="Chromosome 26"/>
</dbReference>
<keyword evidence="1" id="KW-0500">Molybdenum</keyword>
<name>A0A8T2RJK4_CERRI</name>
<sequence length="117" mass="13065">MALKVELDTLTGAVKILESNIIYDCGKSVNPAVDIGQIEGAFVQGIGFFLTEEIEVDDKGELLTTGTWTYKPPTIDNVPQKFVVEMFNAAAHTNRILSHRKHVENLRCFWLGLSTRQ</sequence>